<feature type="transmembrane region" description="Helical" evidence="1">
    <location>
        <begin position="15"/>
        <end position="32"/>
    </location>
</feature>
<keyword evidence="1" id="KW-1133">Transmembrane helix</keyword>
<dbReference type="Proteomes" id="UP000255443">
    <property type="component" value="Unassembled WGS sequence"/>
</dbReference>
<proteinExistence type="predicted"/>
<evidence type="ECO:0000313" key="2">
    <source>
        <dbReference type="EMBL" id="QXW50978.1"/>
    </source>
</evidence>
<evidence type="ECO:0000256" key="1">
    <source>
        <dbReference type="SAM" id="Phobius"/>
    </source>
</evidence>
<gene>
    <name evidence="2" type="ORF">KX325_09450</name>
    <name evidence="3" type="ORF">NCTC7303_00464</name>
</gene>
<sequence>MRAIITALQLMKAHWWWWLTICALVIFSWLWSENTRINASMNTLLAENSSNRAVIDNVLKTVAITNIIPGTNQYAKNQIALDSQRAKADIKVAVANDDCATRPVPAAAADRLRKYADSLRDNPGSATTSKFDR</sequence>
<evidence type="ECO:0000313" key="4">
    <source>
        <dbReference type="Proteomes" id="UP000255443"/>
    </source>
</evidence>
<reference evidence="3 4" key="1">
    <citation type="submission" date="2018-06" db="EMBL/GenBank/DDBJ databases">
        <authorList>
            <consortium name="Pathogen Informatics"/>
            <person name="Doyle S."/>
        </authorList>
    </citation>
    <scope>NUCLEOTIDE SEQUENCE [LARGE SCALE GENOMIC DNA]</scope>
    <source>
        <strain evidence="3 4">NCTC7303</strain>
    </source>
</reference>
<protein>
    <submittedName>
        <fullName evidence="2">DUF2570 domain-containing protein</fullName>
    </submittedName>
    <submittedName>
        <fullName evidence="3">Rz lytic protein</fullName>
    </submittedName>
</protein>
<evidence type="ECO:0000313" key="3">
    <source>
        <dbReference type="EMBL" id="SUG28340.1"/>
    </source>
</evidence>
<dbReference type="AlphaFoldDB" id="A0A379SJD5"/>
<reference evidence="2" key="2">
    <citation type="submission" date="2021-07" db="EMBL/GenBank/DDBJ databases">
        <title>Whole-Genome Sequences of non-enterica strains of Salmonella enterica isolated from poultry houses.</title>
        <authorList>
            <person name="Lamas A."/>
            <person name="Regal P."/>
            <person name="Miranda J.M."/>
            <person name="Vazquez B."/>
            <person name="Cepeda A."/>
            <person name="Franco C.M."/>
        </authorList>
    </citation>
    <scope>NUCLEOTIDE SEQUENCE</scope>
    <source>
        <strain evidence="2">LHICA_AZ23</strain>
    </source>
</reference>
<dbReference type="EMBL" id="CP079713">
    <property type="protein sequence ID" value="QXW50978.1"/>
    <property type="molecule type" value="Genomic_DNA"/>
</dbReference>
<keyword evidence="1" id="KW-0812">Transmembrane</keyword>
<organism evidence="3 4">
    <name type="scientific">Salmonella enterica subsp. arizonae</name>
    <dbReference type="NCBI Taxonomy" id="59203"/>
    <lineage>
        <taxon>Bacteria</taxon>
        <taxon>Pseudomonadati</taxon>
        <taxon>Pseudomonadota</taxon>
        <taxon>Gammaproteobacteria</taxon>
        <taxon>Enterobacterales</taxon>
        <taxon>Enterobacteriaceae</taxon>
        <taxon>Salmonella</taxon>
    </lineage>
</organism>
<accession>A0A379SJD5</accession>
<dbReference type="EMBL" id="UGXC01000002">
    <property type="protein sequence ID" value="SUG28340.1"/>
    <property type="molecule type" value="Genomic_DNA"/>
</dbReference>
<keyword evidence="1" id="KW-0472">Membrane</keyword>
<name>A0A379SJD5_SALER</name>